<keyword evidence="2" id="KW-0732">Signal</keyword>
<protein>
    <recommendedName>
        <fullName evidence="5">WSC domain-containing protein</fullName>
    </recommendedName>
</protein>
<keyword evidence="4" id="KW-1185">Reference proteome</keyword>
<proteinExistence type="predicted"/>
<feature type="chain" id="PRO_5020207793" description="WSC domain-containing protein" evidence="2">
    <location>
        <begin position="22"/>
        <end position="277"/>
    </location>
</feature>
<sequence length="277" mass="29412">MPLYLTSVIAVAAILTTGIHAKDTASVSSLAADLGDVKSTNVGFTTSTKLDNNSFSMDDVDNTDDVGGSGLASDLSTDDNGVQVDGQSKWSRNSGWGNSGWSNSRMISGSGSLTNAQQMVLSVMYQQCSSQCQNYIQSIGTCFQTTSQSASYAMMSQQGNQVMVNNWSLDQGECVCRSTDQNKKGFERLSDCMTCVGNSGLAGTIRGASDLHYVGRDCRRGNTKGTRDVARRLWAVTFPNLPGPDFNQPSRSSSKHRLQHSVSLVAGAAALAAALMI</sequence>
<accession>A0A4P9X9N0</accession>
<feature type="region of interest" description="Disordered" evidence="1">
    <location>
        <begin position="54"/>
        <end position="97"/>
    </location>
</feature>
<evidence type="ECO:0000313" key="3">
    <source>
        <dbReference type="EMBL" id="RKP02028.1"/>
    </source>
</evidence>
<dbReference type="EMBL" id="ML014154">
    <property type="protein sequence ID" value="RKP02028.1"/>
    <property type="molecule type" value="Genomic_DNA"/>
</dbReference>
<dbReference type="Proteomes" id="UP000274922">
    <property type="component" value="Unassembled WGS sequence"/>
</dbReference>
<evidence type="ECO:0000256" key="2">
    <source>
        <dbReference type="SAM" id="SignalP"/>
    </source>
</evidence>
<evidence type="ECO:0000256" key="1">
    <source>
        <dbReference type="SAM" id="MobiDB-lite"/>
    </source>
</evidence>
<dbReference type="AlphaFoldDB" id="A0A4P9X9N0"/>
<feature type="compositionally biased region" description="Polar residues" evidence="1">
    <location>
        <begin position="74"/>
        <end position="89"/>
    </location>
</feature>
<evidence type="ECO:0000313" key="4">
    <source>
        <dbReference type="Proteomes" id="UP000274922"/>
    </source>
</evidence>
<feature type="signal peptide" evidence="2">
    <location>
        <begin position="1"/>
        <end position="21"/>
    </location>
</feature>
<name>A0A4P9X9N0_9FUNG</name>
<reference evidence="4" key="1">
    <citation type="journal article" date="2018" name="Nat. Microbiol.">
        <title>Leveraging single-cell genomics to expand the fungal tree of life.</title>
        <authorList>
            <person name="Ahrendt S.R."/>
            <person name="Quandt C.A."/>
            <person name="Ciobanu D."/>
            <person name="Clum A."/>
            <person name="Salamov A."/>
            <person name="Andreopoulos B."/>
            <person name="Cheng J.F."/>
            <person name="Woyke T."/>
            <person name="Pelin A."/>
            <person name="Henrissat B."/>
            <person name="Reynolds N.K."/>
            <person name="Benny G.L."/>
            <person name="Smith M.E."/>
            <person name="James T.Y."/>
            <person name="Grigoriev I.V."/>
        </authorList>
    </citation>
    <scope>NUCLEOTIDE SEQUENCE [LARGE SCALE GENOMIC DNA]</scope>
    <source>
        <strain evidence="4">ATCC 52028</strain>
    </source>
</reference>
<evidence type="ECO:0008006" key="5">
    <source>
        <dbReference type="Google" id="ProtNLM"/>
    </source>
</evidence>
<organism evidence="3 4">
    <name type="scientific">Caulochytrium protostelioides</name>
    <dbReference type="NCBI Taxonomy" id="1555241"/>
    <lineage>
        <taxon>Eukaryota</taxon>
        <taxon>Fungi</taxon>
        <taxon>Fungi incertae sedis</taxon>
        <taxon>Chytridiomycota</taxon>
        <taxon>Chytridiomycota incertae sedis</taxon>
        <taxon>Chytridiomycetes</taxon>
        <taxon>Caulochytriales</taxon>
        <taxon>Caulochytriaceae</taxon>
        <taxon>Caulochytrium</taxon>
    </lineage>
</organism>
<gene>
    <name evidence="3" type="ORF">CXG81DRAFT_18263</name>
</gene>